<reference evidence="2 3" key="1">
    <citation type="submission" date="2021-04" db="EMBL/GenBank/DDBJ databases">
        <title>Draft Genome of Aeromonas popoffii ID682, isolated from a natural water source in Idaho.</title>
        <authorList>
            <person name="Testerman T."/>
            <person name="Graf J."/>
        </authorList>
    </citation>
    <scope>NUCLEOTIDE SEQUENCE [LARGE SCALE GENOMIC DNA]</scope>
    <source>
        <strain evidence="2 3">ID682</strain>
    </source>
</reference>
<keyword evidence="1" id="KW-0472">Membrane</keyword>
<evidence type="ECO:0000313" key="3">
    <source>
        <dbReference type="Proteomes" id="UP000675653"/>
    </source>
</evidence>
<comment type="caution">
    <text evidence="2">The sequence shown here is derived from an EMBL/GenBank/DDBJ whole genome shotgun (WGS) entry which is preliminary data.</text>
</comment>
<protein>
    <submittedName>
        <fullName evidence="2">Uncharacterized protein</fullName>
    </submittedName>
</protein>
<evidence type="ECO:0000313" key="2">
    <source>
        <dbReference type="EMBL" id="MBR7630757.1"/>
    </source>
</evidence>
<dbReference type="Proteomes" id="UP000675653">
    <property type="component" value="Unassembled WGS sequence"/>
</dbReference>
<keyword evidence="3" id="KW-1185">Reference proteome</keyword>
<dbReference type="EMBL" id="JAGRZL010000051">
    <property type="protein sequence ID" value="MBR7630757.1"/>
    <property type="molecule type" value="Genomic_DNA"/>
</dbReference>
<dbReference type="RefSeq" id="WP_212514374.1">
    <property type="nucleotide sequence ID" value="NZ_CAWQDX010000076.1"/>
</dbReference>
<feature type="transmembrane region" description="Helical" evidence="1">
    <location>
        <begin position="37"/>
        <end position="58"/>
    </location>
</feature>
<organism evidence="2 3">
    <name type="scientific">Aeromonas popoffii</name>
    <dbReference type="NCBI Taxonomy" id="70856"/>
    <lineage>
        <taxon>Bacteria</taxon>
        <taxon>Pseudomonadati</taxon>
        <taxon>Pseudomonadota</taxon>
        <taxon>Gammaproteobacteria</taxon>
        <taxon>Aeromonadales</taxon>
        <taxon>Aeromonadaceae</taxon>
        <taxon>Aeromonas</taxon>
    </lineage>
</organism>
<sequence length="184" mass="21171">MAVIIFILISLPAVIYYVRWGVGLWDRHEDWAIMANYFNGFYGPILTALSIGTIAYQIKATSTSNEVNRLSDDFARLCTNLKDQINEINPHDIEDVYDEVRLSKTNESVPNIGPLSAPFFIKKTQLMHSIIGIDLTLRRLKNIDEKKFKSLRTNLFSDINRNIFRQLIHIAIGFKTIPNDDILR</sequence>
<name>A0ABS5GUE3_9GAMM</name>
<keyword evidence="1" id="KW-0812">Transmembrane</keyword>
<proteinExistence type="predicted"/>
<accession>A0ABS5GUE3</accession>
<evidence type="ECO:0000256" key="1">
    <source>
        <dbReference type="SAM" id="Phobius"/>
    </source>
</evidence>
<feature type="transmembrane region" description="Helical" evidence="1">
    <location>
        <begin position="6"/>
        <end position="25"/>
    </location>
</feature>
<keyword evidence="1" id="KW-1133">Transmembrane helix</keyword>
<gene>
    <name evidence="2" type="ORF">KAT72_17445</name>
</gene>